<dbReference type="PANTHER" id="PTHR43649">
    <property type="entry name" value="ARABINOSE-BINDING PROTEIN-RELATED"/>
    <property type="match status" value="1"/>
</dbReference>
<evidence type="ECO:0000256" key="1">
    <source>
        <dbReference type="ARBA" id="ARBA00022475"/>
    </source>
</evidence>
<dbReference type="GeneID" id="93758613"/>
<dbReference type="SUPFAM" id="SSF53850">
    <property type="entry name" value="Periplasmic binding protein-like II"/>
    <property type="match status" value="1"/>
</dbReference>
<evidence type="ECO:0000256" key="7">
    <source>
        <dbReference type="SAM" id="SignalP"/>
    </source>
</evidence>
<name>A0A2X0U3P3_9ACTO</name>
<dbReference type="InterPro" id="IPR006059">
    <property type="entry name" value="SBP"/>
</dbReference>
<proteinExistence type="predicted"/>
<reference evidence="8 9" key="1">
    <citation type="submission" date="2018-06" db="EMBL/GenBank/DDBJ databases">
        <authorList>
            <consortium name="Pathogen Informatics"/>
            <person name="Doyle S."/>
        </authorList>
    </citation>
    <scope>NUCLEOTIDE SEQUENCE [LARGE SCALE GENOMIC DNA]</scope>
    <source>
        <strain evidence="8 9">NCTC9935</strain>
    </source>
</reference>
<dbReference type="STRING" id="1660.APY09_00845"/>
<keyword evidence="3" id="KW-0472">Membrane</keyword>
<keyword evidence="1" id="KW-1003">Cell membrane</keyword>
<feature type="compositionally biased region" description="Gly residues" evidence="6">
    <location>
        <begin position="27"/>
        <end position="40"/>
    </location>
</feature>
<evidence type="ECO:0000256" key="3">
    <source>
        <dbReference type="ARBA" id="ARBA00023136"/>
    </source>
</evidence>
<evidence type="ECO:0000256" key="6">
    <source>
        <dbReference type="SAM" id="MobiDB-lite"/>
    </source>
</evidence>
<feature type="chain" id="PRO_5015903870" evidence="7">
    <location>
        <begin position="23"/>
        <end position="471"/>
    </location>
</feature>
<dbReference type="Proteomes" id="UP000250192">
    <property type="component" value="Unassembled WGS sequence"/>
</dbReference>
<dbReference type="InterPro" id="IPR050490">
    <property type="entry name" value="Bact_solute-bd_prot1"/>
</dbReference>
<keyword evidence="9" id="KW-1185">Reference proteome</keyword>
<feature type="region of interest" description="Disordered" evidence="6">
    <location>
        <begin position="27"/>
        <end position="47"/>
    </location>
</feature>
<protein>
    <submittedName>
        <fullName evidence="8">Glycerol-3-phosphate transporter periplasmic binding protein</fullName>
    </submittedName>
</protein>
<evidence type="ECO:0000313" key="9">
    <source>
        <dbReference type="Proteomes" id="UP000250192"/>
    </source>
</evidence>
<dbReference type="AlphaFoldDB" id="A0A2X0U3P3"/>
<feature type="signal peptide" evidence="7">
    <location>
        <begin position="1"/>
        <end position="22"/>
    </location>
</feature>
<dbReference type="RefSeq" id="WP_111823831.1">
    <property type="nucleotide sequence ID" value="NZ_CBDERX010000015.1"/>
</dbReference>
<gene>
    <name evidence="8" type="ORF">NCTC9935_01296</name>
</gene>
<keyword evidence="4" id="KW-0564">Palmitate</keyword>
<dbReference type="PROSITE" id="PS51257">
    <property type="entry name" value="PROKAR_LIPOPROTEIN"/>
    <property type="match status" value="1"/>
</dbReference>
<keyword evidence="5" id="KW-0449">Lipoprotein</keyword>
<dbReference type="Gene3D" id="3.40.190.10">
    <property type="entry name" value="Periplasmic binding protein-like II"/>
    <property type="match status" value="1"/>
</dbReference>
<dbReference type="Pfam" id="PF01547">
    <property type="entry name" value="SBP_bac_1"/>
    <property type="match status" value="1"/>
</dbReference>
<dbReference type="EMBL" id="UAPR01000004">
    <property type="protein sequence ID" value="SPT55786.1"/>
    <property type="molecule type" value="Genomic_DNA"/>
</dbReference>
<keyword evidence="2 7" id="KW-0732">Signal</keyword>
<evidence type="ECO:0000256" key="5">
    <source>
        <dbReference type="ARBA" id="ARBA00023288"/>
    </source>
</evidence>
<evidence type="ECO:0000256" key="2">
    <source>
        <dbReference type="ARBA" id="ARBA00022729"/>
    </source>
</evidence>
<sequence>MLKKKMAAGVVALAMFSTLGLAACNDGGSGSTTSSGGGSAATGSIPEPDVACDIPAGNLDDSKIDTSKVEGEITFQTQGLQNDFGDFFKAKIKEFEDANPGVKINWTDQGGGAEFDQTVTAQASNCKMADVVNVPSSTILALSKSNLLMDYDVKAPGIGDKYVKSIWDSTALGANGHHTALPWYFGPYITTYNKEVFKRAGLDENKPPKTMDELFDAAAKVGADGQGDYGIYGSPEWYMVAQLHGMGVNLLNDDKTAFNFADNEAAIRYVTKLSELYASGAIPKDSLTGEPDPGKAYTDGNLAFGTPNASFLKSVKNNNETVYQNTGVGAFPTNPGIKPVFEGQYIGVSVTTQNAPLAMKFAEWITNAENEYAWTHDGGAIIFPAATEALDKLVNNPPEIADDPVFKAAYEEAAKAAKDAEAYTDVFYATGAVKDALIENVNKAIRGEVDPKTALKTAQDQMNEKLKALED</sequence>
<evidence type="ECO:0000313" key="8">
    <source>
        <dbReference type="EMBL" id="SPT55786.1"/>
    </source>
</evidence>
<organism evidence="8 9">
    <name type="scientific">Schaalia odontolytica</name>
    <dbReference type="NCBI Taxonomy" id="1660"/>
    <lineage>
        <taxon>Bacteria</taxon>
        <taxon>Bacillati</taxon>
        <taxon>Actinomycetota</taxon>
        <taxon>Actinomycetes</taxon>
        <taxon>Actinomycetales</taxon>
        <taxon>Actinomycetaceae</taxon>
        <taxon>Schaalia</taxon>
    </lineage>
</organism>
<dbReference type="PANTHER" id="PTHR43649:SF33">
    <property type="entry name" value="POLYGALACTURONAN_RHAMNOGALACTURONAN-BINDING PROTEIN YTCQ"/>
    <property type="match status" value="1"/>
</dbReference>
<evidence type="ECO:0000256" key="4">
    <source>
        <dbReference type="ARBA" id="ARBA00023139"/>
    </source>
</evidence>
<accession>A0A2X0U3P3</accession>
<dbReference type="OrthoDB" id="4289620at2"/>